<name>B0TFB2_HELMI</name>
<dbReference type="Pfam" id="PF01548">
    <property type="entry name" value="DEDD_Tnp_IS110"/>
    <property type="match status" value="1"/>
</dbReference>
<evidence type="ECO:0000313" key="4">
    <source>
        <dbReference type="EMBL" id="ABZ84429.1"/>
    </source>
</evidence>
<dbReference type="InterPro" id="IPR002525">
    <property type="entry name" value="Transp_IS110-like_N"/>
</dbReference>
<feature type="region of interest" description="Disordered" evidence="1">
    <location>
        <begin position="220"/>
        <end position="239"/>
    </location>
</feature>
<protein>
    <submittedName>
        <fullName evidence="4">Transposase, is116/is110/is902 family, putative</fullName>
    </submittedName>
</protein>
<dbReference type="HOGENOM" id="CLU_036902_11_0_9"/>
<evidence type="ECO:0000256" key="1">
    <source>
        <dbReference type="SAM" id="MobiDB-lite"/>
    </source>
</evidence>
<organism evidence="4 5">
    <name type="scientific">Heliobacterium modesticaldum (strain ATCC 51547 / Ice1)</name>
    <dbReference type="NCBI Taxonomy" id="498761"/>
    <lineage>
        <taxon>Bacteria</taxon>
        <taxon>Bacillati</taxon>
        <taxon>Bacillota</taxon>
        <taxon>Clostridia</taxon>
        <taxon>Eubacteriales</taxon>
        <taxon>Heliobacteriaceae</taxon>
        <taxon>Heliomicrobium</taxon>
    </lineage>
</organism>
<dbReference type="RefSeq" id="WP_012282932.1">
    <property type="nucleotide sequence ID" value="NC_010337.2"/>
</dbReference>
<dbReference type="eggNOG" id="COG3547">
    <property type="taxonomic scope" value="Bacteria"/>
</dbReference>
<dbReference type="STRING" id="498761.HM1_1871"/>
<dbReference type="AlphaFoldDB" id="B0TFB2"/>
<dbReference type="InterPro" id="IPR047650">
    <property type="entry name" value="Transpos_IS110"/>
</dbReference>
<dbReference type="Proteomes" id="UP000008550">
    <property type="component" value="Chromosome"/>
</dbReference>
<feature type="domain" description="Transposase IS116/IS110/IS902 C-terminal" evidence="3">
    <location>
        <begin position="179"/>
        <end position="259"/>
    </location>
</feature>
<dbReference type="GO" id="GO:0003677">
    <property type="term" value="F:DNA binding"/>
    <property type="evidence" value="ECO:0007669"/>
    <property type="project" value="InterPro"/>
</dbReference>
<feature type="compositionally biased region" description="Basic residues" evidence="1">
    <location>
        <begin position="228"/>
        <end position="239"/>
    </location>
</feature>
<dbReference type="EMBL" id="CP000930">
    <property type="protein sequence ID" value="ABZ84429.1"/>
    <property type="molecule type" value="Genomic_DNA"/>
</dbReference>
<evidence type="ECO:0000259" key="2">
    <source>
        <dbReference type="Pfam" id="PF01548"/>
    </source>
</evidence>
<dbReference type="Pfam" id="PF02371">
    <property type="entry name" value="Transposase_20"/>
    <property type="match status" value="1"/>
</dbReference>
<proteinExistence type="predicted"/>
<evidence type="ECO:0000259" key="3">
    <source>
        <dbReference type="Pfam" id="PF02371"/>
    </source>
</evidence>
<sequence length="338" mass="38230">MELFGIEAWVVNAQHIKMVPGRKTDVKDAEWIASLMRHGLLKRSFIPNRPQRELRELLRYRKSMIDERSRELNRMQKVLEGANIKLASVASDILGVSSRKMIEGIIEGQSTPEELAQHAKGRMKAKKDELAKALDGLVGPHQQMMLSEQLKHLDYLDEQIKRLDHAVARQMNMAEELIQLLDTIPGVGRRTAEHLLGEVGLDMSRFPDAAHLASWVGMAPGNNESAGKRKSGRTRKGNKHLRSALVEAGRAATRTKDTFLSAMYHRIAARRGKNRAALAVGHRILVIFYHIVTNREPYKELGANYHDQRRKQSVVNRTVKRLEAMGYKVTIEETSQAA</sequence>
<keyword evidence="5" id="KW-1185">Reference proteome</keyword>
<dbReference type="KEGG" id="hmo:HM1_1871"/>
<dbReference type="PANTHER" id="PTHR33055:SF15">
    <property type="entry name" value="TRANSPOSASE-RELATED"/>
    <property type="match status" value="1"/>
</dbReference>
<feature type="domain" description="Transposase IS110-like N-terminal" evidence="2">
    <location>
        <begin position="5"/>
        <end position="82"/>
    </location>
</feature>
<dbReference type="InterPro" id="IPR003346">
    <property type="entry name" value="Transposase_20"/>
</dbReference>
<gene>
    <name evidence="4" type="ORF">HM1_1871</name>
</gene>
<dbReference type="NCBIfam" id="NF033542">
    <property type="entry name" value="transpos_IS110"/>
    <property type="match status" value="1"/>
</dbReference>
<reference evidence="4 5" key="1">
    <citation type="journal article" date="2008" name="J. Bacteriol.">
        <title>The genome of Heliobacterium modesticaldum, a phototrophic representative of the Firmicutes containing the simplest photosynthetic apparatus.</title>
        <authorList>
            <person name="Sattley W.M."/>
            <person name="Madigan M.T."/>
            <person name="Swingley W.D."/>
            <person name="Cheung P.C."/>
            <person name="Clocksin K.M."/>
            <person name="Conrad A.L."/>
            <person name="Dejesa L.C."/>
            <person name="Honchak B.M."/>
            <person name="Jung D.O."/>
            <person name="Karbach L.E."/>
            <person name="Kurdoglu A."/>
            <person name="Lahiri S."/>
            <person name="Mastrian S.D."/>
            <person name="Page L.E."/>
            <person name="Taylor H.L."/>
            <person name="Wang Z.T."/>
            <person name="Raymond J."/>
            <person name="Chen M."/>
            <person name="Blankenship R.E."/>
            <person name="Touchman J.W."/>
        </authorList>
    </citation>
    <scope>NUCLEOTIDE SEQUENCE [LARGE SCALE GENOMIC DNA]</scope>
    <source>
        <strain evidence="5">ATCC 51547 / Ice1</strain>
    </source>
</reference>
<dbReference type="GO" id="GO:0006313">
    <property type="term" value="P:DNA transposition"/>
    <property type="evidence" value="ECO:0007669"/>
    <property type="project" value="InterPro"/>
</dbReference>
<accession>B0TFB2</accession>
<evidence type="ECO:0000313" key="5">
    <source>
        <dbReference type="Proteomes" id="UP000008550"/>
    </source>
</evidence>
<dbReference type="GO" id="GO:0004803">
    <property type="term" value="F:transposase activity"/>
    <property type="evidence" value="ECO:0007669"/>
    <property type="project" value="InterPro"/>
</dbReference>
<dbReference type="PANTHER" id="PTHR33055">
    <property type="entry name" value="TRANSPOSASE FOR INSERTION SEQUENCE ELEMENT IS1111A"/>
    <property type="match status" value="1"/>
</dbReference>